<evidence type="ECO:0000313" key="9">
    <source>
        <dbReference type="Proteomes" id="UP000823941"/>
    </source>
</evidence>
<dbReference type="InterPro" id="IPR050430">
    <property type="entry name" value="Peptidase_S1"/>
</dbReference>
<evidence type="ECO:0000256" key="4">
    <source>
        <dbReference type="ARBA" id="ARBA00022825"/>
    </source>
</evidence>
<feature type="signal peptide" evidence="6">
    <location>
        <begin position="1"/>
        <end position="18"/>
    </location>
</feature>
<dbReference type="CDD" id="cd00190">
    <property type="entry name" value="Tryp_SPc"/>
    <property type="match status" value="1"/>
</dbReference>
<dbReference type="Pfam" id="PF00089">
    <property type="entry name" value="Trypsin"/>
    <property type="match status" value="1"/>
</dbReference>
<feature type="domain" description="Peptidase S1" evidence="7">
    <location>
        <begin position="43"/>
        <end position="273"/>
    </location>
</feature>
<keyword evidence="4" id="KW-0720">Serine protease</keyword>
<dbReference type="SMART" id="SM00020">
    <property type="entry name" value="Tryp_SPc"/>
    <property type="match status" value="1"/>
</dbReference>
<keyword evidence="3" id="KW-0378">Hydrolase</keyword>
<dbReference type="InterPro" id="IPR001254">
    <property type="entry name" value="Trypsin_dom"/>
</dbReference>
<dbReference type="Proteomes" id="UP000823941">
    <property type="component" value="Chromosome 18"/>
</dbReference>
<evidence type="ECO:0000256" key="5">
    <source>
        <dbReference type="ARBA" id="ARBA00023157"/>
    </source>
</evidence>
<dbReference type="InterPro" id="IPR009003">
    <property type="entry name" value="Peptidase_S1_PA"/>
</dbReference>
<comment type="caution">
    <text evidence="8">The sequence shown here is derived from an EMBL/GenBank/DDBJ whole genome shotgun (WGS) entry which is preliminary data.</text>
</comment>
<feature type="chain" id="PRO_5045710652" description="Peptidase S1 domain-containing protein" evidence="6">
    <location>
        <begin position="19"/>
        <end position="273"/>
    </location>
</feature>
<dbReference type="SUPFAM" id="SSF50494">
    <property type="entry name" value="Trypsin-like serine proteases"/>
    <property type="match status" value="1"/>
</dbReference>
<name>A0ABQ7QBD2_PLUXY</name>
<dbReference type="PRINTS" id="PR00722">
    <property type="entry name" value="CHYMOTRYPSIN"/>
</dbReference>
<keyword evidence="9" id="KW-1185">Reference proteome</keyword>
<keyword evidence="5" id="KW-1015">Disulfide bond</keyword>
<dbReference type="InterPro" id="IPR043504">
    <property type="entry name" value="Peptidase_S1_PA_chymotrypsin"/>
</dbReference>
<proteinExistence type="inferred from homology"/>
<keyword evidence="2" id="KW-0645">Protease</keyword>
<dbReference type="PROSITE" id="PS00134">
    <property type="entry name" value="TRYPSIN_HIS"/>
    <property type="match status" value="1"/>
</dbReference>
<dbReference type="EMBL" id="JAHIBW010000018">
    <property type="protein sequence ID" value="KAG7302390.1"/>
    <property type="molecule type" value="Genomic_DNA"/>
</dbReference>
<gene>
    <name evidence="8" type="ORF">JYU34_013920</name>
</gene>
<dbReference type="PANTHER" id="PTHR24276:SF98">
    <property type="entry name" value="FI18310P1-RELATED"/>
    <property type="match status" value="1"/>
</dbReference>
<dbReference type="PROSITE" id="PS50240">
    <property type="entry name" value="TRYPSIN_DOM"/>
    <property type="match status" value="1"/>
</dbReference>
<keyword evidence="6" id="KW-0732">Signal</keyword>
<protein>
    <recommendedName>
        <fullName evidence="7">Peptidase S1 domain-containing protein</fullName>
    </recommendedName>
</protein>
<evidence type="ECO:0000256" key="2">
    <source>
        <dbReference type="ARBA" id="ARBA00022670"/>
    </source>
</evidence>
<dbReference type="InterPro" id="IPR001314">
    <property type="entry name" value="Peptidase_S1A"/>
</dbReference>
<organism evidence="8 9">
    <name type="scientific">Plutella xylostella</name>
    <name type="common">Diamondback moth</name>
    <name type="synonym">Plutella maculipennis</name>
    <dbReference type="NCBI Taxonomy" id="51655"/>
    <lineage>
        <taxon>Eukaryota</taxon>
        <taxon>Metazoa</taxon>
        <taxon>Ecdysozoa</taxon>
        <taxon>Arthropoda</taxon>
        <taxon>Hexapoda</taxon>
        <taxon>Insecta</taxon>
        <taxon>Pterygota</taxon>
        <taxon>Neoptera</taxon>
        <taxon>Endopterygota</taxon>
        <taxon>Lepidoptera</taxon>
        <taxon>Glossata</taxon>
        <taxon>Ditrysia</taxon>
        <taxon>Yponomeutoidea</taxon>
        <taxon>Plutellidae</taxon>
        <taxon>Plutella</taxon>
    </lineage>
</organism>
<dbReference type="InterPro" id="IPR018114">
    <property type="entry name" value="TRYPSIN_HIS"/>
</dbReference>
<comment type="similarity">
    <text evidence="1">Belongs to the peptidase S1 family.</text>
</comment>
<evidence type="ECO:0000256" key="3">
    <source>
        <dbReference type="ARBA" id="ARBA00022801"/>
    </source>
</evidence>
<evidence type="ECO:0000313" key="8">
    <source>
        <dbReference type="EMBL" id="KAG7302390.1"/>
    </source>
</evidence>
<accession>A0ABQ7QBD2</accession>
<sequence length="273" mass="29181">MFLKYGIVLVALFSGCLAKPSLDADDAIDLSSFFDHVGPSTRIVGGSPAAVGSAPYMVALSAGDVIRNYQCGASLITPRTVLTAAHCYVVHTDSGVLSSSYRGIVGTNLWKEGGYMFAFERFVTHPDYSEYTMKNDLGVLITTAPVPLSDLVQIMPLSFNHVDAGVQVRVTGWGLIRPEGPRSDNLLELVTSTMGGEECTAAFPSMFQSSIELCTVRDNRGVCNSDSGSPMVRTDIGGQVGLVSWSMLGCGRGGPDVYVRLSAFRRFIESNAV</sequence>
<evidence type="ECO:0000256" key="6">
    <source>
        <dbReference type="SAM" id="SignalP"/>
    </source>
</evidence>
<reference evidence="8 9" key="1">
    <citation type="submission" date="2021-06" db="EMBL/GenBank/DDBJ databases">
        <title>A haploid diamondback moth (Plutella xylostella L.) genome assembly resolves 31 chromosomes and identifies a diamide resistance mutation.</title>
        <authorList>
            <person name="Ward C.M."/>
            <person name="Perry K.D."/>
            <person name="Baker G."/>
            <person name="Powis K."/>
            <person name="Heckel D.G."/>
            <person name="Baxter S.W."/>
        </authorList>
    </citation>
    <scope>NUCLEOTIDE SEQUENCE [LARGE SCALE GENOMIC DNA]</scope>
    <source>
        <strain evidence="8 9">LV</strain>
        <tissue evidence="8">Single pupa</tissue>
    </source>
</reference>
<evidence type="ECO:0000259" key="7">
    <source>
        <dbReference type="PROSITE" id="PS50240"/>
    </source>
</evidence>
<dbReference type="Gene3D" id="2.40.10.10">
    <property type="entry name" value="Trypsin-like serine proteases"/>
    <property type="match status" value="1"/>
</dbReference>
<dbReference type="PROSITE" id="PS51257">
    <property type="entry name" value="PROKAR_LIPOPROTEIN"/>
    <property type="match status" value="1"/>
</dbReference>
<evidence type="ECO:0000256" key="1">
    <source>
        <dbReference type="ARBA" id="ARBA00007664"/>
    </source>
</evidence>
<dbReference type="PANTHER" id="PTHR24276">
    <property type="entry name" value="POLYSERASE-RELATED"/>
    <property type="match status" value="1"/>
</dbReference>